<evidence type="ECO:0000313" key="3">
    <source>
        <dbReference type="Proteomes" id="UP001375743"/>
    </source>
</evidence>
<dbReference type="EMBL" id="JBBLZC010000008">
    <property type="protein sequence ID" value="MEK0083430.1"/>
    <property type="molecule type" value="Genomic_DNA"/>
</dbReference>
<keyword evidence="1" id="KW-0472">Membrane</keyword>
<dbReference type="InterPro" id="IPR009495">
    <property type="entry name" value="NrsF"/>
</dbReference>
<accession>A0ABU8XSM2</accession>
<keyword evidence="1" id="KW-1133">Transmembrane helix</keyword>
<feature type="transmembrane region" description="Helical" evidence="1">
    <location>
        <begin position="185"/>
        <end position="206"/>
    </location>
</feature>
<sequence>MRDTAAVIDFLVEDCRPVRRLRSPGMRAAAWLALAFAVVALVVAAHGLRPDLAEKLARPHAMLSLAAMLLTGISATVATFEVSVPGRPARWALLPVPGLGLWLASLGWGCFDDWLRLGPDGLVLGHSFSCLKAILAISLPLGLLLLVMVRHAGAVRPHTTALLAALAVSALASAGLTLFHDLDTALMVLVWHLGPVALLMLAAWAAGERLFGWIGPVRSQRTGS</sequence>
<evidence type="ECO:0000256" key="1">
    <source>
        <dbReference type="SAM" id="Phobius"/>
    </source>
</evidence>
<dbReference type="Proteomes" id="UP001375743">
    <property type="component" value="Unassembled WGS sequence"/>
</dbReference>
<evidence type="ECO:0000313" key="2">
    <source>
        <dbReference type="EMBL" id="MEK0083430.1"/>
    </source>
</evidence>
<feature type="transmembrane region" description="Helical" evidence="1">
    <location>
        <begin position="131"/>
        <end position="149"/>
    </location>
</feature>
<organism evidence="2 3">
    <name type="scientific">Benzoatithermus flavus</name>
    <dbReference type="NCBI Taxonomy" id="3108223"/>
    <lineage>
        <taxon>Bacteria</taxon>
        <taxon>Pseudomonadati</taxon>
        <taxon>Pseudomonadota</taxon>
        <taxon>Alphaproteobacteria</taxon>
        <taxon>Geminicoccales</taxon>
        <taxon>Geminicoccaceae</taxon>
        <taxon>Benzoatithermus</taxon>
    </lineage>
</organism>
<feature type="transmembrane region" description="Helical" evidence="1">
    <location>
        <begin position="28"/>
        <end position="48"/>
    </location>
</feature>
<proteinExistence type="predicted"/>
<feature type="transmembrane region" description="Helical" evidence="1">
    <location>
        <begin position="161"/>
        <end position="179"/>
    </location>
</feature>
<dbReference type="Pfam" id="PF06532">
    <property type="entry name" value="NrsF"/>
    <property type="match status" value="1"/>
</dbReference>
<keyword evidence="1" id="KW-0812">Transmembrane</keyword>
<comment type="caution">
    <text evidence="2">The sequence shown here is derived from an EMBL/GenBank/DDBJ whole genome shotgun (WGS) entry which is preliminary data.</text>
</comment>
<keyword evidence="3" id="KW-1185">Reference proteome</keyword>
<feature type="transmembrane region" description="Helical" evidence="1">
    <location>
        <begin position="92"/>
        <end position="111"/>
    </location>
</feature>
<gene>
    <name evidence="2" type="ORF">U1T56_09730</name>
</gene>
<dbReference type="RefSeq" id="WP_418159279.1">
    <property type="nucleotide sequence ID" value="NZ_JBBLZC010000008.1"/>
</dbReference>
<feature type="transmembrane region" description="Helical" evidence="1">
    <location>
        <begin position="60"/>
        <end position="80"/>
    </location>
</feature>
<reference evidence="2 3" key="1">
    <citation type="submission" date="2024-01" db="EMBL/GenBank/DDBJ databases">
        <title>Multi-omics insights into the function and evolution of sodium benzoate biodegradation pathways in Benzoatithermus flavus gen. nov., sp. nov. from hot spring.</title>
        <authorList>
            <person name="Hu C.-J."/>
            <person name="Li W.-J."/>
        </authorList>
    </citation>
    <scope>NUCLEOTIDE SEQUENCE [LARGE SCALE GENOMIC DNA]</scope>
    <source>
        <strain evidence="2 3">SYSU G07066</strain>
    </source>
</reference>
<name>A0ABU8XSM2_9PROT</name>
<protein>
    <submittedName>
        <fullName evidence="2">NrsF family protein</fullName>
    </submittedName>
</protein>